<protein>
    <submittedName>
        <fullName evidence="2">Uncharacterized protein</fullName>
    </submittedName>
</protein>
<evidence type="ECO:0000313" key="3">
    <source>
        <dbReference type="Proteomes" id="UP001642487"/>
    </source>
</evidence>
<feature type="signal peptide" evidence="1">
    <location>
        <begin position="1"/>
        <end position="22"/>
    </location>
</feature>
<proteinExistence type="predicted"/>
<organism evidence="2 3">
    <name type="scientific">Citrullus colocynthis</name>
    <name type="common">colocynth</name>
    <dbReference type="NCBI Taxonomy" id="252529"/>
    <lineage>
        <taxon>Eukaryota</taxon>
        <taxon>Viridiplantae</taxon>
        <taxon>Streptophyta</taxon>
        <taxon>Embryophyta</taxon>
        <taxon>Tracheophyta</taxon>
        <taxon>Spermatophyta</taxon>
        <taxon>Magnoliopsida</taxon>
        <taxon>eudicotyledons</taxon>
        <taxon>Gunneridae</taxon>
        <taxon>Pentapetalae</taxon>
        <taxon>rosids</taxon>
        <taxon>fabids</taxon>
        <taxon>Cucurbitales</taxon>
        <taxon>Cucurbitaceae</taxon>
        <taxon>Benincaseae</taxon>
        <taxon>Citrullus</taxon>
    </lineage>
</organism>
<evidence type="ECO:0000256" key="1">
    <source>
        <dbReference type="SAM" id="SignalP"/>
    </source>
</evidence>
<keyword evidence="3" id="KW-1185">Reference proteome</keyword>
<reference evidence="2 3" key="1">
    <citation type="submission" date="2024-03" db="EMBL/GenBank/DDBJ databases">
        <authorList>
            <person name="Gkanogiannis A."/>
            <person name="Becerra Lopez-Lavalle L."/>
        </authorList>
    </citation>
    <scope>NUCLEOTIDE SEQUENCE [LARGE SCALE GENOMIC DNA]</scope>
</reference>
<dbReference type="Proteomes" id="UP001642487">
    <property type="component" value="Chromosome 3"/>
</dbReference>
<keyword evidence="1" id="KW-0732">Signal</keyword>
<dbReference type="EMBL" id="OZ021737">
    <property type="protein sequence ID" value="CAK9317595.1"/>
    <property type="molecule type" value="Genomic_DNA"/>
</dbReference>
<gene>
    <name evidence="2" type="ORF">CITCOLO1_LOCUS9501</name>
</gene>
<feature type="chain" id="PRO_5046925096" evidence="1">
    <location>
        <begin position="23"/>
        <end position="413"/>
    </location>
</feature>
<evidence type="ECO:0000313" key="2">
    <source>
        <dbReference type="EMBL" id="CAK9317595.1"/>
    </source>
</evidence>
<name>A0ABP0YAU7_9ROSI</name>
<sequence>MTFMRASLGLAILGVRCCCHRASTSFRGCQQSGVIRQQDLAAGAALVDDLILVMSRWQNDGPQFVEEEDERDEWADDGLCLTGRGPDDSEEVSERLGVGASESRKVVSLGCGFDGTKEVSERMGLGRAMFLHRGPDGIEEVSERLGLARSVSLGRGFKGTEEVSERRGLARAVLLDCESIGRKESISRHLGLAYLASVHVMMKADQHESNESDGSAQQDYSGDMAVLIEKPLGDCPLGDLEEGEVEIAMQEGEGSQGGEGAFTMVGMEDDVLPLAIVDPVPSPLIMIEGIGDQEGGFRCFMDSQSGSVLTLLVWVGNWFTWTSKIHGLSILPRLDRVLVNEAWILSHPHSVVRAYHWGIWFFGYCCIIADSTSGGQFGAESSGPQAYSEGRFGRHISQLSEGVRAAKTDMDRA</sequence>
<accession>A0ABP0YAU7</accession>